<keyword evidence="2 7" id="KW-0813">Transport</keyword>
<gene>
    <name evidence="9" type="ORF">D2E23_2023</name>
</gene>
<evidence type="ECO:0000259" key="8">
    <source>
        <dbReference type="PROSITE" id="PS50928"/>
    </source>
</evidence>
<comment type="subcellular location">
    <subcellularLocation>
        <location evidence="1 7">Cell membrane</location>
        <topology evidence="1 7">Multi-pass membrane protein</topology>
    </subcellularLocation>
</comment>
<dbReference type="EMBL" id="QXGJ01000013">
    <property type="protein sequence ID" value="RSX49521.1"/>
    <property type="molecule type" value="Genomic_DNA"/>
</dbReference>
<evidence type="ECO:0000256" key="6">
    <source>
        <dbReference type="ARBA" id="ARBA00023136"/>
    </source>
</evidence>
<dbReference type="Pfam" id="PF00528">
    <property type="entry name" value="BPD_transp_1"/>
    <property type="match status" value="1"/>
</dbReference>
<feature type="transmembrane region" description="Helical" evidence="7">
    <location>
        <begin position="198"/>
        <end position="225"/>
    </location>
</feature>
<dbReference type="SUPFAM" id="SSF161098">
    <property type="entry name" value="MetI-like"/>
    <property type="match status" value="1"/>
</dbReference>
<proteinExistence type="inferred from homology"/>
<dbReference type="InterPro" id="IPR000515">
    <property type="entry name" value="MetI-like"/>
</dbReference>
<dbReference type="PANTHER" id="PTHR43744:SF12">
    <property type="entry name" value="ABC TRANSPORTER PERMEASE PROTEIN MG189-RELATED"/>
    <property type="match status" value="1"/>
</dbReference>
<dbReference type="AlphaFoldDB" id="A0A430F9K8"/>
<keyword evidence="4 7" id="KW-0812">Transmembrane</keyword>
<evidence type="ECO:0000313" key="9">
    <source>
        <dbReference type="EMBL" id="RSX49521.1"/>
    </source>
</evidence>
<evidence type="ECO:0000313" key="10">
    <source>
        <dbReference type="Proteomes" id="UP000288607"/>
    </source>
</evidence>
<protein>
    <submittedName>
        <fullName evidence="9">ABC transporter, permease protein</fullName>
    </submittedName>
</protein>
<accession>A0A430F9K8</accession>
<organism evidence="9 10">
    <name type="scientific">Bifidobacterium callimiconis</name>
    <dbReference type="NCBI Taxonomy" id="2306973"/>
    <lineage>
        <taxon>Bacteria</taxon>
        <taxon>Bacillati</taxon>
        <taxon>Actinomycetota</taxon>
        <taxon>Actinomycetes</taxon>
        <taxon>Bifidobacteriales</taxon>
        <taxon>Bifidobacteriaceae</taxon>
        <taxon>Bifidobacterium</taxon>
    </lineage>
</organism>
<evidence type="ECO:0000256" key="3">
    <source>
        <dbReference type="ARBA" id="ARBA00022475"/>
    </source>
</evidence>
<feature type="transmembrane region" description="Helical" evidence="7">
    <location>
        <begin position="157"/>
        <end position="178"/>
    </location>
</feature>
<evidence type="ECO:0000256" key="7">
    <source>
        <dbReference type="RuleBase" id="RU363032"/>
    </source>
</evidence>
<evidence type="ECO:0000256" key="2">
    <source>
        <dbReference type="ARBA" id="ARBA00022448"/>
    </source>
</evidence>
<dbReference type="GO" id="GO:0005886">
    <property type="term" value="C:plasma membrane"/>
    <property type="evidence" value="ECO:0007669"/>
    <property type="project" value="UniProtKB-SubCell"/>
</dbReference>
<keyword evidence="3" id="KW-1003">Cell membrane</keyword>
<sequence length="298" mass="33066">MTSATASRHGANKGIKGLSNKRTRTSVLVVLVLMAFYACAPLWWLVVSVTKTRVDLYNTNGLWFGHSNNLIQNFQQLFQYENGLFFKWMWNSILYAGLGSLVCMVISLAAGYSLSKYKYPGRSIGMGLVMCSFLIPAALLTMPMYLMFSAVHMTDTIWAVLVPFFINAFDVYLAKVYIDGSVPDELLEAARVDGAGEFYIFSKIVLPLLSTPAATIFILTFVLNWNNFYLPIVMLRGSDKWTLSLGLYSFMQTKQNALFDPTTIALAGAVLSIVPLAVVMIAMQRYWKSGVALGSVKG</sequence>
<feature type="transmembrane region" description="Helical" evidence="7">
    <location>
        <begin position="124"/>
        <end position="145"/>
    </location>
</feature>
<dbReference type="Gene3D" id="1.10.3720.10">
    <property type="entry name" value="MetI-like"/>
    <property type="match status" value="1"/>
</dbReference>
<feature type="transmembrane region" description="Helical" evidence="7">
    <location>
        <begin position="93"/>
        <end position="112"/>
    </location>
</feature>
<comment type="similarity">
    <text evidence="7">Belongs to the binding-protein-dependent transport system permease family.</text>
</comment>
<dbReference type="CDD" id="cd06261">
    <property type="entry name" value="TM_PBP2"/>
    <property type="match status" value="1"/>
</dbReference>
<keyword evidence="10" id="KW-1185">Reference proteome</keyword>
<dbReference type="GO" id="GO:0055085">
    <property type="term" value="P:transmembrane transport"/>
    <property type="evidence" value="ECO:0007669"/>
    <property type="project" value="InterPro"/>
</dbReference>
<dbReference type="PANTHER" id="PTHR43744">
    <property type="entry name" value="ABC TRANSPORTER PERMEASE PROTEIN MG189-RELATED-RELATED"/>
    <property type="match status" value="1"/>
</dbReference>
<evidence type="ECO:0000256" key="1">
    <source>
        <dbReference type="ARBA" id="ARBA00004651"/>
    </source>
</evidence>
<dbReference type="RefSeq" id="WP_126030804.1">
    <property type="nucleotide sequence ID" value="NZ_JAFEJY010000001.1"/>
</dbReference>
<evidence type="ECO:0000256" key="5">
    <source>
        <dbReference type="ARBA" id="ARBA00022989"/>
    </source>
</evidence>
<dbReference type="PROSITE" id="PS50928">
    <property type="entry name" value="ABC_TM1"/>
    <property type="match status" value="1"/>
</dbReference>
<feature type="domain" description="ABC transmembrane type-1" evidence="8">
    <location>
        <begin position="89"/>
        <end position="282"/>
    </location>
</feature>
<feature type="transmembrane region" description="Helical" evidence="7">
    <location>
        <begin position="26"/>
        <end position="46"/>
    </location>
</feature>
<comment type="caution">
    <text evidence="9">The sequence shown here is derived from an EMBL/GenBank/DDBJ whole genome shotgun (WGS) entry which is preliminary data.</text>
</comment>
<keyword evidence="6 7" id="KW-0472">Membrane</keyword>
<keyword evidence="5 7" id="KW-1133">Transmembrane helix</keyword>
<feature type="transmembrane region" description="Helical" evidence="7">
    <location>
        <begin position="264"/>
        <end position="283"/>
    </location>
</feature>
<dbReference type="Proteomes" id="UP000288607">
    <property type="component" value="Unassembled WGS sequence"/>
</dbReference>
<evidence type="ECO:0000256" key="4">
    <source>
        <dbReference type="ARBA" id="ARBA00022692"/>
    </source>
</evidence>
<dbReference type="OrthoDB" id="2063054at2"/>
<dbReference type="InterPro" id="IPR035906">
    <property type="entry name" value="MetI-like_sf"/>
</dbReference>
<name>A0A430F9K8_9BIFI</name>
<reference evidence="9 10" key="1">
    <citation type="submission" date="2018-09" db="EMBL/GenBank/DDBJ databases">
        <title>Characterization of the phylogenetic diversity of five novel species belonging to the genus Bifidobacterium.</title>
        <authorList>
            <person name="Lugli G.A."/>
            <person name="Duranti S."/>
            <person name="Milani C."/>
        </authorList>
    </citation>
    <scope>NUCLEOTIDE SEQUENCE [LARGE SCALE GENOMIC DNA]</scope>
    <source>
        <strain evidence="9 10">2028B</strain>
    </source>
</reference>